<dbReference type="OrthoDB" id="5405713at2"/>
<feature type="domain" description="Capsule synthesis protein CapA" evidence="2">
    <location>
        <begin position="14"/>
        <end position="261"/>
    </location>
</feature>
<organism evidence="3 4">
    <name type="scientific">Sulfurirhabdus autotrophica</name>
    <dbReference type="NCBI Taxonomy" id="1706046"/>
    <lineage>
        <taxon>Bacteria</taxon>
        <taxon>Pseudomonadati</taxon>
        <taxon>Pseudomonadota</taxon>
        <taxon>Betaproteobacteria</taxon>
        <taxon>Nitrosomonadales</taxon>
        <taxon>Sulfuricellaceae</taxon>
        <taxon>Sulfurirhabdus</taxon>
    </lineage>
</organism>
<dbReference type="Gene3D" id="3.60.21.10">
    <property type="match status" value="1"/>
</dbReference>
<dbReference type="CDD" id="cd07381">
    <property type="entry name" value="MPP_CapA"/>
    <property type="match status" value="1"/>
</dbReference>
<sequence>MPQHQDENNNKVLHIMFGGDVMLGRNVKEYIQRCSPYYPLGKIAECMRQADLTIVNLECAITDSDKIWQGNPKAFYFGAPKQAIHSLIDAGIDIVNLANNHSLDFRSKGLLETLHTLHEHDIHFTGAGIDLEEALAPAIITIKSVRFGMAGYCDHQSDFAAGPHTPGMAYINIEEEEQALRILRAALKKLLDAQVDWPILSLHWGPNMVSRPSEKFKRLAHNLIDMGWKVIFGHSAHVFQGIEIYKGCPIIFAAGNLVDDYFVDPAFKNDHQMLFELELSNSTLHSIRLLPVFIEACHTRLATGKQFELIVNSMTTLCSEMGTQVERKGGKVWIDARRHSSEALL</sequence>
<dbReference type="AlphaFoldDB" id="A0A4V2W0V2"/>
<dbReference type="Pfam" id="PF09587">
    <property type="entry name" value="PGA_cap"/>
    <property type="match status" value="1"/>
</dbReference>
<gene>
    <name evidence="3" type="ORF">EDC63_12928</name>
</gene>
<evidence type="ECO:0000313" key="4">
    <source>
        <dbReference type="Proteomes" id="UP000295367"/>
    </source>
</evidence>
<dbReference type="RefSeq" id="WP_124948043.1">
    <property type="nucleotide sequence ID" value="NZ_BHVT01000075.1"/>
</dbReference>
<dbReference type="InterPro" id="IPR019079">
    <property type="entry name" value="Capsule_synth_CapA"/>
</dbReference>
<accession>A0A4V2W0V2</accession>
<dbReference type="PANTHER" id="PTHR33393:SF11">
    <property type="entry name" value="POLYGLUTAMINE SYNTHESIS ACCESSORY PROTEIN RV0574C-RELATED"/>
    <property type="match status" value="1"/>
</dbReference>
<dbReference type="PANTHER" id="PTHR33393">
    <property type="entry name" value="POLYGLUTAMINE SYNTHESIS ACCESSORY PROTEIN RV0574C-RELATED"/>
    <property type="match status" value="1"/>
</dbReference>
<dbReference type="EMBL" id="SMCO01000029">
    <property type="protein sequence ID" value="TCV80239.1"/>
    <property type="molecule type" value="Genomic_DNA"/>
</dbReference>
<evidence type="ECO:0000256" key="1">
    <source>
        <dbReference type="ARBA" id="ARBA00005662"/>
    </source>
</evidence>
<protein>
    <submittedName>
        <fullName evidence="3">Poly-gamma-glutamate synthesis protein (Capsule biosynthesis protein)</fullName>
    </submittedName>
</protein>
<dbReference type="Proteomes" id="UP000295367">
    <property type="component" value="Unassembled WGS sequence"/>
</dbReference>
<dbReference type="SUPFAM" id="SSF56300">
    <property type="entry name" value="Metallo-dependent phosphatases"/>
    <property type="match status" value="1"/>
</dbReference>
<dbReference type="InterPro" id="IPR052169">
    <property type="entry name" value="CW_Biosynth-Accessory"/>
</dbReference>
<reference evidence="3 4" key="1">
    <citation type="submission" date="2019-03" db="EMBL/GenBank/DDBJ databases">
        <title>Genomic Encyclopedia of Type Strains, Phase IV (KMG-IV): sequencing the most valuable type-strain genomes for metagenomic binning, comparative biology and taxonomic classification.</title>
        <authorList>
            <person name="Goeker M."/>
        </authorList>
    </citation>
    <scope>NUCLEOTIDE SEQUENCE [LARGE SCALE GENOMIC DNA]</scope>
    <source>
        <strain evidence="3 4">DSM 100309</strain>
    </source>
</reference>
<comment type="similarity">
    <text evidence="1">Belongs to the CapA family.</text>
</comment>
<proteinExistence type="inferred from homology"/>
<dbReference type="SMART" id="SM00854">
    <property type="entry name" value="PGA_cap"/>
    <property type="match status" value="1"/>
</dbReference>
<name>A0A4V2W0V2_9PROT</name>
<comment type="caution">
    <text evidence="3">The sequence shown here is derived from an EMBL/GenBank/DDBJ whole genome shotgun (WGS) entry which is preliminary data.</text>
</comment>
<keyword evidence="4" id="KW-1185">Reference proteome</keyword>
<evidence type="ECO:0000259" key="2">
    <source>
        <dbReference type="SMART" id="SM00854"/>
    </source>
</evidence>
<dbReference type="InterPro" id="IPR029052">
    <property type="entry name" value="Metallo-depent_PP-like"/>
</dbReference>
<evidence type="ECO:0000313" key="3">
    <source>
        <dbReference type="EMBL" id="TCV80239.1"/>
    </source>
</evidence>